<sequence length="164" mass="17084">MAAVAALAIGAPAQAAGRAHEDGTGFVGRGAVKAALDWRNRELQANAGTISFVVASESVTRRTWACVNEETGEVREQRMTLTVSLSRSVAHETRTDWKGRVTGFRLTGFDGPGGSSAAPEGPAPNSCPAGPWSLVPESPRLVEGTPESQLMVVHAGKQHALPTG</sequence>
<feature type="compositionally biased region" description="Low complexity" evidence="1">
    <location>
        <begin position="115"/>
        <end position="126"/>
    </location>
</feature>
<dbReference type="EMBL" id="BMEQ01000002">
    <property type="protein sequence ID" value="GGG46611.1"/>
    <property type="molecule type" value="Genomic_DNA"/>
</dbReference>
<dbReference type="Proteomes" id="UP000638848">
    <property type="component" value="Unassembled WGS sequence"/>
</dbReference>
<comment type="caution">
    <text evidence="2">The sequence shown here is derived from an EMBL/GenBank/DDBJ whole genome shotgun (WGS) entry which is preliminary data.</text>
</comment>
<dbReference type="AlphaFoldDB" id="A0A917GI81"/>
<evidence type="ECO:0000256" key="1">
    <source>
        <dbReference type="SAM" id="MobiDB-lite"/>
    </source>
</evidence>
<accession>A0A917GI81</accession>
<evidence type="ECO:0000313" key="3">
    <source>
        <dbReference type="Proteomes" id="UP000638848"/>
    </source>
</evidence>
<reference evidence="2" key="1">
    <citation type="journal article" date="2014" name="Int. J. Syst. Evol. Microbiol.">
        <title>Complete genome sequence of Corynebacterium casei LMG S-19264T (=DSM 44701T), isolated from a smear-ripened cheese.</title>
        <authorList>
            <consortium name="US DOE Joint Genome Institute (JGI-PGF)"/>
            <person name="Walter F."/>
            <person name="Albersmeier A."/>
            <person name="Kalinowski J."/>
            <person name="Ruckert C."/>
        </authorList>
    </citation>
    <scope>NUCLEOTIDE SEQUENCE</scope>
    <source>
        <strain evidence="2">CGMCC 1.12187</strain>
    </source>
</reference>
<gene>
    <name evidence="2" type="ORF">GCM10011374_06230</name>
</gene>
<proteinExistence type="predicted"/>
<feature type="region of interest" description="Disordered" evidence="1">
    <location>
        <begin position="108"/>
        <end position="127"/>
    </location>
</feature>
<name>A0A917GI81_9MICC</name>
<evidence type="ECO:0000313" key="2">
    <source>
        <dbReference type="EMBL" id="GGG46611.1"/>
    </source>
</evidence>
<reference evidence="2" key="2">
    <citation type="submission" date="2020-09" db="EMBL/GenBank/DDBJ databases">
        <authorList>
            <person name="Sun Q."/>
            <person name="Zhou Y."/>
        </authorList>
    </citation>
    <scope>NUCLEOTIDE SEQUENCE</scope>
    <source>
        <strain evidence="2">CGMCC 1.12187</strain>
    </source>
</reference>
<protein>
    <submittedName>
        <fullName evidence="2">Uncharacterized protein</fullName>
    </submittedName>
</protein>
<keyword evidence="3" id="KW-1185">Reference proteome</keyword>
<organism evidence="2 3">
    <name type="scientific">Kocuria dechangensis</name>
    <dbReference type="NCBI Taxonomy" id="1176249"/>
    <lineage>
        <taxon>Bacteria</taxon>
        <taxon>Bacillati</taxon>
        <taxon>Actinomycetota</taxon>
        <taxon>Actinomycetes</taxon>
        <taxon>Micrococcales</taxon>
        <taxon>Micrococcaceae</taxon>
        <taxon>Kocuria</taxon>
    </lineage>
</organism>